<evidence type="ECO:0000256" key="1">
    <source>
        <dbReference type="SAM" id="MobiDB-lite"/>
    </source>
</evidence>
<dbReference type="Proteomes" id="UP000219688">
    <property type="component" value="Unassembled WGS sequence"/>
</dbReference>
<organism evidence="2 3">
    <name type="scientific">Ornithinimicrobium cerasi</name>
    <dbReference type="NCBI Taxonomy" id="2248773"/>
    <lineage>
        <taxon>Bacteria</taxon>
        <taxon>Bacillati</taxon>
        <taxon>Actinomycetota</taxon>
        <taxon>Actinomycetes</taxon>
        <taxon>Micrococcales</taxon>
        <taxon>Ornithinimicrobiaceae</taxon>
        <taxon>Ornithinimicrobium</taxon>
    </lineage>
</organism>
<keyword evidence="3" id="KW-1185">Reference proteome</keyword>
<accession>A0A285VC19</accession>
<dbReference type="AlphaFoldDB" id="A0A285VC19"/>
<evidence type="ECO:0000313" key="2">
    <source>
        <dbReference type="EMBL" id="SOC51672.1"/>
    </source>
</evidence>
<sequence>MTTTTTTIDCESCPVRGRHCGDCFVPVLGRLWLGTPGQFGNRPDDLDPTSDQHDHGPHRSTAALDSDELVAVSAFVRAGLVDPEEAARARAELIPSSGYAAG</sequence>
<dbReference type="EMBL" id="OBQK01000001">
    <property type="protein sequence ID" value="SOC51672.1"/>
    <property type="molecule type" value="Genomic_DNA"/>
</dbReference>
<dbReference type="RefSeq" id="WP_097186479.1">
    <property type="nucleotide sequence ID" value="NZ_OBQK01000001.1"/>
</dbReference>
<feature type="compositionally biased region" description="Basic and acidic residues" evidence="1">
    <location>
        <begin position="42"/>
        <end position="57"/>
    </location>
</feature>
<proteinExistence type="predicted"/>
<reference evidence="3" key="1">
    <citation type="submission" date="2017-08" db="EMBL/GenBank/DDBJ databases">
        <authorList>
            <person name="Varghese N."/>
            <person name="Submissions S."/>
        </authorList>
    </citation>
    <scope>NUCLEOTIDE SEQUENCE [LARGE SCALE GENOMIC DNA]</scope>
    <source>
        <strain evidence="3">USBA17B2</strain>
    </source>
</reference>
<name>A0A285VC19_9MICO</name>
<evidence type="ECO:0000313" key="3">
    <source>
        <dbReference type="Proteomes" id="UP000219688"/>
    </source>
</evidence>
<gene>
    <name evidence="2" type="ORF">SAMN05421879_101272</name>
</gene>
<protein>
    <submittedName>
        <fullName evidence="2">Uncharacterized protein</fullName>
    </submittedName>
</protein>
<feature type="region of interest" description="Disordered" evidence="1">
    <location>
        <begin position="38"/>
        <end position="63"/>
    </location>
</feature>